<dbReference type="EMBL" id="JH668557">
    <property type="protein sequence ID" value="KAG6457811.1"/>
    <property type="molecule type" value="Genomic_DNA"/>
</dbReference>
<evidence type="ECO:0000313" key="3">
    <source>
        <dbReference type="EMBL" id="KAG6457811.1"/>
    </source>
</evidence>
<evidence type="ECO:0000256" key="1">
    <source>
        <dbReference type="SAM" id="MobiDB-lite"/>
    </source>
</evidence>
<dbReference type="PANTHER" id="PTHR21505">
    <property type="entry name" value="MADF DOMAIN-CONTAINING PROTEIN-RELATED"/>
    <property type="match status" value="1"/>
</dbReference>
<dbReference type="SMART" id="SM00595">
    <property type="entry name" value="MADF"/>
    <property type="match status" value="1"/>
</dbReference>
<feature type="region of interest" description="Disordered" evidence="1">
    <location>
        <begin position="148"/>
        <end position="171"/>
    </location>
</feature>
<dbReference type="AlphaFoldDB" id="A0A921ZHZ5"/>
<dbReference type="Pfam" id="PF10545">
    <property type="entry name" value="MADF_DNA_bdg"/>
    <property type="match status" value="1"/>
</dbReference>
<dbReference type="PANTHER" id="PTHR21505:SF8">
    <property type="entry name" value="DPT-YFP REPRESSOR BY OVEREXPRESSION, ISOFORM D-RELATED"/>
    <property type="match status" value="1"/>
</dbReference>
<evidence type="ECO:0000313" key="4">
    <source>
        <dbReference type="Proteomes" id="UP000791440"/>
    </source>
</evidence>
<evidence type="ECO:0000259" key="2">
    <source>
        <dbReference type="PROSITE" id="PS51029"/>
    </source>
</evidence>
<sequence>MSYEEDTDTATSLPTLSVEAESRRVEHEFIKAYQRLPLLWDMKHPDYSNKYKRNIALDKLLIILKKLNHLATRYNVRQKINILRSCYRKDLRRHLASKVIGPDGEVTYEYVPNSWKFHKLRFLDGNEKNDLNINKSDIAEVNIEENSYGHVSPQASDESLSEHDNDEEHRHEITIDTLQYDKSFLRRRNPRKRVKLEVNNDHYYEISNDKEELLDREFDAIGSNVACKLKRMNQQQRCHAELLINKVLIKGLKNSLTDDTDITDVWNV</sequence>
<name>A0A921ZHZ5_MANSE</name>
<feature type="domain" description="MADF" evidence="2">
    <location>
        <begin position="28"/>
        <end position="128"/>
    </location>
</feature>
<dbReference type="PROSITE" id="PS51029">
    <property type="entry name" value="MADF"/>
    <property type="match status" value="1"/>
</dbReference>
<comment type="caution">
    <text evidence="3">The sequence shown here is derived from an EMBL/GenBank/DDBJ whole genome shotgun (WGS) entry which is preliminary data.</text>
</comment>
<dbReference type="Proteomes" id="UP000791440">
    <property type="component" value="Unassembled WGS sequence"/>
</dbReference>
<protein>
    <recommendedName>
        <fullName evidence="2">MADF domain-containing protein</fullName>
    </recommendedName>
</protein>
<reference evidence="3" key="2">
    <citation type="submission" date="2020-12" db="EMBL/GenBank/DDBJ databases">
        <authorList>
            <person name="Kanost M."/>
        </authorList>
    </citation>
    <scope>NUCLEOTIDE SEQUENCE</scope>
</reference>
<organism evidence="3 4">
    <name type="scientific">Manduca sexta</name>
    <name type="common">Tobacco hawkmoth</name>
    <name type="synonym">Tobacco hornworm</name>
    <dbReference type="NCBI Taxonomy" id="7130"/>
    <lineage>
        <taxon>Eukaryota</taxon>
        <taxon>Metazoa</taxon>
        <taxon>Ecdysozoa</taxon>
        <taxon>Arthropoda</taxon>
        <taxon>Hexapoda</taxon>
        <taxon>Insecta</taxon>
        <taxon>Pterygota</taxon>
        <taxon>Neoptera</taxon>
        <taxon>Endopterygota</taxon>
        <taxon>Lepidoptera</taxon>
        <taxon>Glossata</taxon>
        <taxon>Ditrysia</taxon>
        <taxon>Bombycoidea</taxon>
        <taxon>Sphingidae</taxon>
        <taxon>Sphinginae</taxon>
        <taxon>Sphingini</taxon>
        <taxon>Manduca</taxon>
    </lineage>
</organism>
<keyword evidence="4" id="KW-1185">Reference proteome</keyword>
<gene>
    <name evidence="3" type="ORF">O3G_MSEX010509</name>
</gene>
<accession>A0A921ZHZ5</accession>
<reference evidence="3" key="1">
    <citation type="journal article" date="2016" name="Insect Biochem. Mol. Biol.">
        <title>Multifaceted biological insights from a draft genome sequence of the tobacco hornworm moth, Manduca sexta.</title>
        <authorList>
            <person name="Kanost M.R."/>
            <person name="Arrese E.L."/>
            <person name="Cao X."/>
            <person name="Chen Y.R."/>
            <person name="Chellapilla S."/>
            <person name="Goldsmith M.R."/>
            <person name="Grosse-Wilde E."/>
            <person name="Heckel D.G."/>
            <person name="Herndon N."/>
            <person name="Jiang H."/>
            <person name="Papanicolaou A."/>
            <person name="Qu J."/>
            <person name="Soulages J.L."/>
            <person name="Vogel H."/>
            <person name="Walters J."/>
            <person name="Waterhouse R.M."/>
            <person name="Ahn S.J."/>
            <person name="Almeida F.C."/>
            <person name="An C."/>
            <person name="Aqrawi P."/>
            <person name="Bretschneider A."/>
            <person name="Bryant W.B."/>
            <person name="Bucks S."/>
            <person name="Chao H."/>
            <person name="Chevignon G."/>
            <person name="Christen J.M."/>
            <person name="Clarke D.F."/>
            <person name="Dittmer N.T."/>
            <person name="Ferguson L.C.F."/>
            <person name="Garavelou S."/>
            <person name="Gordon K.H.J."/>
            <person name="Gunaratna R.T."/>
            <person name="Han Y."/>
            <person name="Hauser F."/>
            <person name="He Y."/>
            <person name="Heidel-Fischer H."/>
            <person name="Hirsh A."/>
            <person name="Hu Y."/>
            <person name="Jiang H."/>
            <person name="Kalra D."/>
            <person name="Klinner C."/>
            <person name="Konig C."/>
            <person name="Kovar C."/>
            <person name="Kroll A.R."/>
            <person name="Kuwar S.S."/>
            <person name="Lee S.L."/>
            <person name="Lehman R."/>
            <person name="Li K."/>
            <person name="Li Z."/>
            <person name="Liang H."/>
            <person name="Lovelace S."/>
            <person name="Lu Z."/>
            <person name="Mansfield J.H."/>
            <person name="McCulloch K.J."/>
            <person name="Mathew T."/>
            <person name="Morton B."/>
            <person name="Muzny D.M."/>
            <person name="Neunemann D."/>
            <person name="Ongeri F."/>
            <person name="Pauchet Y."/>
            <person name="Pu L.L."/>
            <person name="Pyrousis I."/>
            <person name="Rao X.J."/>
            <person name="Redding A."/>
            <person name="Roesel C."/>
            <person name="Sanchez-Gracia A."/>
            <person name="Schaack S."/>
            <person name="Shukla A."/>
            <person name="Tetreau G."/>
            <person name="Wang Y."/>
            <person name="Xiong G.H."/>
            <person name="Traut W."/>
            <person name="Walsh T.K."/>
            <person name="Worley K.C."/>
            <person name="Wu D."/>
            <person name="Wu W."/>
            <person name="Wu Y.Q."/>
            <person name="Zhang X."/>
            <person name="Zou Z."/>
            <person name="Zucker H."/>
            <person name="Briscoe A.D."/>
            <person name="Burmester T."/>
            <person name="Clem R.J."/>
            <person name="Feyereisen R."/>
            <person name="Grimmelikhuijzen C.J.P."/>
            <person name="Hamodrakas S.J."/>
            <person name="Hansson B.S."/>
            <person name="Huguet E."/>
            <person name="Jermiin L.S."/>
            <person name="Lan Q."/>
            <person name="Lehman H.K."/>
            <person name="Lorenzen M."/>
            <person name="Merzendorfer H."/>
            <person name="Michalopoulos I."/>
            <person name="Morton D.B."/>
            <person name="Muthukrishnan S."/>
            <person name="Oakeshott J.G."/>
            <person name="Palmer W."/>
            <person name="Park Y."/>
            <person name="Passarelli A.L."/>
            <person name="Rozas J."/>
            <person name="Schwartz L.M."/>
            <person name="Smith W."/>
            <person name="Southgate A."/>
            <person name="Vilcinskas A."/>
            <person name="Vogt R."/>
            <person name="Wang P."/>
            <person name="Werren J."/>
            <person name="Yu X.Q."/>
            <person name="Zhou J.J."/>
            <person name="Brown S.J."/>
            <person name="Scherer S.E."/>
            <person name="Richards S."/>
            <person name="Blissard G.W."/>
        </authorList>
    </citation>
    <scope>NUCLEOTIDE SEQUENCE</scope>
</reference>
<feature type="compositionally biased region" description="Basic and acidic residues" evidence="1">
    <location>
        <begin position="160"/>
        <end position="171"/>
    </location>
</feature>
<dbReference type="InterPro" id="IPR006578">
    <property type="entry name" value="MADF-dom"/>
</dbReference>
<proteinExistence type="predicted"/>